<organism evidence="2 3">
    <name type="scientific">Magnaporthiopsis poae (strain ATCC 64411 / 73-15)</name>
    <name type="common">Kentucky bluegrass fungus</name>
    <name type="synonym">Magnaporthe poae</name>
    <dbReference type="NCBI Taxonomy" id="644358"/>
    <lineage>
        <taxon>Eukaryota</taxon>
        <taxon>Fungi</taxon>
        <taxon>Dikarya</taxon>
        <taxon>Ascomycota</taxon>
        <taxon>Pezizomycotina</taxon>
        <taxon>Sordariomycetes</taxon>
        <taxon>Sordariomycetidae</taxon>
        <taxon>Magnaporthales</taxon>
        <taxon>Magnaporthaceae</taxon>
        <taxon>Magnaporthiopsis</taxon>
    </lineage>
</organism>
<dbReference type="EMBL" id="ADBL01001672">
    <property type="status" value="NOT_ANNOTATED_CDS"/>
    <property type="molecule type" value="Genomic_DNA"/>
</dbReference>
<keyword evidence="3" id="KW-1185">Reference proteome</keyword>
<dbReference type="AlphaFoldDB" id="A0A0C4E3G5"/>
<sequence>MRALGDAEGVGLERGLATTVRKALWFWTTERNLMSRPQSWDSRTAKVGPWVPMTLQSSMIIHKKGRKERQKTNSRGEWCKSVLVVLVGWKLNPSKNGIAAFAFTPHASTPPVRSRVEKALRELGAEQLRYTSRGHVEVVGPARPGTPGDSDVEEELPVAEPGRLDTGGACAYGTDVNTIFFFFFFHPSVHVRVSRRRKIHEQLDFNKGGINQGFQIPRDRYYLADAGFGSRPGSSCPSPGPGIIRRIEGKRRCRQLTAKNCSTCAIHTR</sequence>
<reference evidence="2" key="4">
    <citation type="journal article" date="2015" name="G3 (Bethesda)">
        <title>Genome sequences of three phytopathogenic species of the Magnaporthaceae family of fungi.</title>
        <authorList>
            <person name="Okagaki L.H."/>
            <person name="Nunes C.C."/>
            <person name="Sailsbery J."/>
            <person name="Clay B."/>
            <person name="Brown D."/>
            <person name="John T."/>
            <person name="Oh Y."/>
            <person name="Young N."/>
            <person name="Fitzgerald M."/>
            <person name="Haas B.J."/>
            <person name="Zeng Q."/>
            <person name="Young S."/>
            <person name="Adiconis X."/>
            <person name="Fan L."/>
            <person name="Levin J.Z."/>
            <person name="Mitchell T.K."/>
            <person name="Okubara P.A."/>
            <person name="Farman M.L."/>
            <person name="Kohn L.M."/>
            <person name="Birren B."/>
            <person name="Ma L.-J."/>
            <person name="Dean R.A."/>
        </authorList>
    </citation>
    <scope>NUCLEOTIDE SEQUENCE</scope>
    <source>
        <strain evidence="2">ATCC 64411 / 73-15</strain>
    </source>
</reference>
<accession>A0A0C4E3G5</accession>
<reference evidence="1" key="1">
    <citation type="submission" date="2010-05" db="EMBL/GenBank/DDBJ databases">
        <title>The Genome Sequence of Magnaporthe poae strain ATCC 64411.</title>
        <authorList>
            <consortium name="The Broad Institute Genome Sequencing Platform"/>
            <consortium name="Broad Institute Genome Sequencing Center for Infectious Disease"/>
            <person name="Ma L.-J."/>
            <person name="Dead R."/>
            <person name="Young S."/>
            <person name="Zeng Q."/>
            <person name="Koehrsen M."/>
            <person name="Alvarado L."/>
            <person name="Berlin A."/>
            <person name="Chapman S.B."/>
            <person name="Chen Z."/>
            <person name="Freedman E."/>
            <person name="Gellesch M."/>
            <person name="Goldberg J."/>
            <person name="Griggs A."/>
            <person name="Gujja S."/>
            <person name="Heilman E.R."/>
            <person name="Heiman D."/>
            <person name="Hepburn T."/>
            <person name="Howarth C."/>
            <person name="Jen D."/>
            <person name="Larson L."/>
            <person name="Mehta T."/>
            <person name="Neiman D."/>
            <person name="Pearson M."/>
            <person name="Roberts A."/>
            <person name="Saif S."/>
            <person name="Shea T."/>
            <person name="Shenoy N."/>
            <person name="Sisk P."/>
            <person name="Stolte C."/>
            <person name="Sykes S."/>
            <person name="Walk T."/>
            <person name="White J."/>
            <person name="Yandava C."/>
            <person name="Haas B."/>
            <person name="Nusbaum C."/>
            <person name="Birren B."/>
        </authorList>
    </citation>
    <scope>NUCLEOTIDE SEQUENCE</scope>
    <source>
        <strain evidence="1">ATCC 64411</strain>
    </source>
</reference>
<dbReference type="VEuPathDB" id="FungiDB:MAPG_06964"/>
<dbReference type="EMBL" id="GL876971">
    <property type="protein sequence ID" value="KLU87974.1"/>
    <property type="molecule type" value="Genomic_DNA"/>
</dbReference>
<reference evidence="2" key="5">
    <citation type="submission" date="2015-06" db="UniProtKB">
        <authorList>
            <consortium name="EnsemblFungi"/>
        </authorList>
    </citation>
    <scope>IDENTIFICATION</scope>
    <source>
        <strain evidence="2">ATCC 64411</strain>
    </source>
</reference>
<evidence type="ECO:0000313" key="2">
    <source>
        <dbReference type="EnsemblFungi" id="MAPG_06964T0"/>
    </source>
</evidence>
<name>A0A0C4E3G5_MAGP6</name>
<reference evidence="1" key="3">
    <citation type="submission" date="2011-03" db="EMBL/GenBank/DDBJ databases">
        <title>Annotation of Magnaporthe poae ATCC 64411.</title>
        <authorList>
            <person name="Ma L.-J."/>
            <person name="Dead R."/>
            <person name="Young S.K."/>
            <person name="Zeng Q."/>
            <person name="Gargeya S."/>
            <person name="Fitzgerald M."/>
            <person name="Haas B."/>
            <person name="Abouelleil A."/>
            <person name="Alvarado L."/>
            <person name="Arachchi H.M."/>
            <person name="Berlin A."/>
            <person name="Brown A."/>
            <person name="Chapman S.B."/>
            <person name="Chen Z."/>
            <person name="Dunbar C."/>
            <person name="Freedman E."/>
            <person name="Gearin G."/>
            <person name="Gellesch M."/>
            <person name="Goldberg J."/>
            <person name="Griggs A."/>
            <person name="Gujja S."/>
            <person name="Heiman D."/>
            <person name="Howarth C."/>
            <person name="Larson L."/>
            <person name="Lui A."/>
            <person name="MacDonald P.J.P."/>
            <person name="Mehta T."/>
            <person name="Montmayeur A."/>
            <person name="Murphy C."/>
            <person name="Neiman D."/>
            <person name="Pearson M."/>
            <person name="Priest M."/>
            <person name="Roberts A."/>
            <person name="Saif S."/>
            <person name="Shea T."/>
            <person name="Shenoy N."/>
            <person name="Sisk P."/>
            <person name="Stolte C."/>
            <person name="Sykes S."/>
            <person name="Yandava C."/>
            <person name="Wortman J."/>
            <person name="Nusbaum C."/>
            <person name="Birren B."/>
        </authorList>
    </citation>
    <scope>NUCLEOTIDE SEQUENCE</scope>
    <source>
        <strain evidence="1">ATCC 64411</strain>
    </source>
</reference>
<proteinExistence type="predicted"/>
<dbReference type="Proteomes" id="UP000011715">
    <property type="component" value="Unassembled WGS sequence"/>
</dbReference>
<reference evidence="3" key="2">
    <citation type="submission" date="2010-05" db="EMBL/GenBank/DDBJ databases">
        <title>The genome sequence of Magnaporthe poae strain ATCC 64411.</title>
        <authorList>
            <person name="Ma L.-J."/>
            <person name="Dead R."/>
            <person name="Young S."/>
            <person name="Zeng Q."/>
            <person name="Koehrsen M."/>
            <person name="Alvarado L."/>
            <person name="Berlin A."/>
            <person name="Chapman S.B."/>
            <person name="Chen Z."/>
            <person name="Freedman E."/>
            <person name="Gellesch M."/>
            <person name="Goldberg J."/>
            <person name="Griggs A."/>
            <person name="Gujja S."/>
            <person name="Heilman E.R."/>
            <person name="Heiman D."/>
            <person name="Hepburn T."/>
            <person name="Howarth C."/>
            <person name="Jen D."/>
            <person name="Larson L."/>
            <person name="Mehta T."/>
            <person name="Neiman D."/>
            <person name="Pearson M."/>
            <person name="Roberts A."/>
            <person name="Saif S."/>
            <person name="Shea T."/>
            <person name="Shenoy N."/>
            <person name="Sisk P."/>
            <person name="Stolte C."/>
            <person name="Sykes S."/>
            <person name="Walk T."/>
            <person name="White J."/>
            <person name="Yandava C."/>
            <person name="Haas B."/>
            <person name="Nusbaum C."/>
            <person name="Birren B."/>
        </authorList>
    </citation>
    <scope>NUCLEOTIDE SEQUENCE [LARGE SCALE GENOMIC DNA]</scope>
    <source>
        <strain evidence="3">ATCC 64411 / 73-15</strain>
    </source>
</reference>
<evidence type="ECO:0000313" key="3">
    <source>
        <dbReference type="Proteomes" id="UP000011715"/>
    </source>
</evidence>
<dbReference type="EnsemblFungi" id="MAPG_06964T0">
    <property type="protein sequence ID" value="MAPG_06964T0"/>
    <property type="gene ID" value="MAPG_06964"/>
</dbReference>
<evidence type="ECO:0000313" key="1">
    <source>
        <dbReference type="EMBL" id="KLU87974.1"/>
    </source>
</evidence>
<protein>
    <submittedName>
        <fullName evidence="1 2">Uncharacterized protein</fullName>
    </submittedName>
</protein>
<gene>
    <name evidence="1" type="ORF">MAPG_06964</name>
</gene>